<comment type="caution">
    <text evidence="2">The sequence shown here is derived from an EMBL/GenBank/DDBJ whole genome shotgun (WGS) entry which is preliminary data.</text>
</comment>
<organism evidence="2 3">
    <name type="scientific">Roseibaca calidilacus</name>
    <dbReference type="NCBI Taxonomy" id="1666912"/>
    <lineage>
        <taxon>Bacteria</taxon>
        <taxon>Pseudomonadati</taxon>
        <taxon>Pseudomonadota</taxon>
        <taxon>Alphaproteobacteria</taxon>
        <taxon>Rhodobacterales</taxon>
        <taxon>Paracoccaceae</taxon>
        <taxon>Roseinatronobacter</taxon>
    </lineage>
</organism>
<dbReference type="InterPro" id="IPR010982">
    <property type="entry name" value="Lambda_DNA-bd_dom_sf"/>
</dbReference>
<evidence type="ECO:0000313" key="2">
    <source>
        <dbReference type="EMBL" id="CUX80266.1"/>
    </source>
</evidence>
<dbReference type="Gene3D" id="1.10.260.40">
    <property type="entry name" value="lambda repressor-like DNA-binding domains"/>
    <property type="match status" value="1"/>
</dbReference>
<dbReference type="GO" id="GO:0003677">
    <property type="term" value="F:DNA binding"/>
    <property type="evidence" value="ECO:0007669"/>
    <property type="project" value="UniProtKB-KW"/>
</dbReference>
<evidence type="ECO:0000313" key="3">
    <source>
        <dbReference type="Proteomes" id="UP000182045"/>
    </source>
</evidence>
<dbReference type="EMBL" id="FBYC01000004">
    <property type="protein sequence ID" value="CUX80266.1"/>
    <property type="molecule type" value="Genomic_DNA"/>
</dbReference>
<accession>A0ABM9VRB4</accession>
<dbReference type="InterPro" id="IPR001387">
    <property type="entry name" value="Cro/C1-type_HTH"/>
</dbReference>
<keyword evidence="3" id="KW-1185">Reference proteome</keyword>
<dbReference type="SUPFAM" id="SSF47413">
    <property type="entry name" value="lambda repressor-like DNA-binding domains"/>
    <property type="match status" value="1"/>
</dbReference>
<dbReference type="Pfam" id="PF01381">
    <property type="entry name" value="HTH_3"/>
    <property type="match status" value="1"/>
</dbReference>
<reference evidence="2 3" key="1">
    <citation type="submission" date="2016-01" db="EMBL/GenBank/DDBJ databases">
        <authorList>
            <person name="Varghese N."/>
        </authorList>
    </citation>
    <scope>NUCLEOTIDE SEQUENCE [LARGE SCALE GENOMIC DNA]</scope>
    <source>
        <strain evidence="2 3">HL-91</strain>
    </source>
</reference>
<feature type="domain" description="HTH cro/C1-type" evidence="1">
    <location>
        <begin position="2"/>
        <end position="52"/>
    </location>
</feature>
<dbReference type="PROSITE" id="PS50943">
    <property type="entry name" value="HTH_CROC1"/>
    <property type="match status" value="1"/>
</dbReference>
<name>A0ABM9VRB4_9RHOB</name>
<proteinExistence type="predicted"/>
<protein>
    <submittedName>
        <fullName evidence="2">Cro/C1-type HTH DNA-binding domain-containing protein</fullName>
    </submittedName>
</protein>
<dbReference type="CDD" id="cd00093">
    <property type="entry name" value="HTH_XRE"/>
    <property type="match status" value="1"/>
</dbReference>
<sequence length="105" mass="11226">MKEQGLNATSLSRKAGLNLRAVKDILDGRAKSPRLSTSYKLACALNVSLTSLLAPMAGPGSNSDMAETLDPNRAEVAQFLDTLSQAQKERLLECIHLLAAICAQE</sequence>
<gene>
    <name evidence="2" type="ORF">Ga0058931_0973</name>
</gene>
<evidence type="ECO:0000259" key="1">
    <source>
        <dbReference type="PROSITE" id="PS50943"/>
    </source>
</evidence>
<dbReference type="Proteomes" id="UP000182045">
    <property type="component" value="Unassembled WGS sequence"/>
</dbReference>
<keyword evidence="2" id="KW-0238">DNA-binding</keyword>